<dbReference type="AlphaFoldDB" id="A0A132EI48"/>
<feature type="transmembrane region" description="Helical" evidence="6">
    <location>
        <begin position="7"/>
        <end position="27"/>
    </location>
</feature>
<dbReference type="GO" id="GO:0005886">
    <property type="term" value="C:plasma membrane"/>
    <property type="evidence" value="ECO:0007669"/>
    <property type="project" value="UniProtKB-SubCell"/>
</dbReference>
<sequence length="87" mass="9057">MGSFLEFGTLTGYILGAGTVALLTASLSQEALLSWGWRVPFFIAGPIGFNVSVSLFGGTVADHRPGSREVAPRDITPLRQPAPGIAA</sequence>
<keyword evidence="6" id="KW-1133">Transmembrane helix</keyword>
<name>A0A132EI48_9BURK</name>
<evidence type="ECO:0000256" key="4">
    <source>
        <dbReference type="ARBA" id="ARBA00022847"/>
    </source>
</evidence>
<evidence type="ECO:0008006" key="9">
    <source>
        <dbReference type="Google" id="ProtNLM"/>
    </source>
</evidence>
<feature type="transmembrane region" description="Helical" evidence="6">
    <location>
        <begin position="39"/>
        <end position="61"/>
    </location>
</feature>
<keyword evidence="3" id="KW-1003">Cell membrane</keyword>
<keyword evidence="6" id="KW-0472">Membrane</keyword>
<comment type="subcellular location">
    <subcellularLocation>
        <location evidence="1">Cell membrane</location>
        <topology evidence="1">Multi-pass membrane protein</topology>
    </subcellularLocation>
</comment>
<dbReference type="PANTHER" id="PTHR43528">
    <property type="entry name" value="ALPHA-KETOGLUTARATE PERMEASE"/>
    <property type="match status" value="1"/>
</dbReference>
<dbReference type="GO" id="GO:0015293">
    <property type="term" value="F:symporter activity"/>
    <property type="evidence" value="ECO:0007669"/>
    <property type="project" value="UniProtKB-KW"/>
</dbReference>
<protein>
    <recommendedName>
        <fullName evidence="9">Major facilitator superfamily (MFS) profile domain-containing protein</fullName>
    </recommendedName>
</protein>
<comment type="caution">
    <text evidence="7">The sequence shown here is derived from an EMBL/GenBank/DDBJ whole genome shotgun (WGS) entry which is preliminary data.</text>
</comment>
<proteinExistence type="predicted"/>
<dbReference type="SUPFAM" id="SSF103473">
    <property type="entry name" value="MFS general substrate transporter"/>
    <property type="match status" value="1"/>
</dbReference>
<dbReference type="InterPro" id="IPR036259">
    <property type="entry name" value="MFS_trans_sf"/>
</dbReference>
<keyword evidence="6" id="KW-0812">Transmembrane</keyword>
<keyword evidence="4" id="KW-0769">Symport</keyword>
<dbReference type="PANTHER" id="PTHR43528:SF1">
    <property type="entry name" value="ALPHA-KETOGLUTARATE PERMEASE"/>
    <property type="match status" value="1"/>
</dbReference>
<feature type="region of interest" description="Disordered" evidence="5">
    <location>
        <begin position="64"/>
        <end position="87"/>
    </location>
</feature>
<dbReference type="InterPro" id="IPR051084">
    <property type="entry name" value="H+-coupled_symporters"/>
</dbReference>
<evidence type="ECO:0000256" key="5">
    <source>
        <dbReference type="SAM" id="MobiDB-lite"/>
    </source>
</evidence>
<dbReference type="Proteomes" id="UP000062912">
    <property type="component" value="Unassembled WGS sequence"/>
</dbReference>
<evidence type="ECO:0000256" key="6">
    <source>
        <dbReference type="SAM" id="Phobius"/>
    </source>
</evidence>
<evidence type="ECO:0000313" key="7">
    <source>
        <dbReference type="EMBL" id="KWF30737.1"/>
    </source>
</evidence>
<accession>A0A132EI48</accession>
<keyword evidence="2" id="KW-0813">Transport</keyword>
<gene>
    <name evidence="7" type="ORF">WT56_11985</name>
</gene>
<evidence type="ECO:0000256" key="2">
    <source>
        <dbReference type="ARBA" id="ARBA00022448"/>
    </source>
</evidence>
<evidence type="ECO:0000313" key="8">
    <source>
        <dbReference type="Proteomes" id="UP000062912"/>
    </source>
</evidence>
<reference evidence="7 8" key="1">
    <citation type="submission" date="2015-11" db="EMBL/GenBank/DDBJ databases">
        <title>Expanding the genomic diversity of Burkholderia species for the development of highly accurate diagnostics.</title>
        <authorList>
            <person name="Sahl J."/>
            <person name="Keim P."/>
            <person name="Wagner D."/>
        </authorList>
    </citation>
    <scope>NUCLEOTIDE SEQUENCE [LARGE SCALE GENOMIC DNA]</scope>
    <source>
        <strain evidence="7 8">MSMB368WGS</strain>
    </source>
</reference>
<evidence type="ECO:0000256" key="1">
    <source>
        <dbReference type="ARBA" id="ARBA00004651"/>
    </source>
</evidence>
<dbReference type="EMBL" id="LPJR01000025">
    <property type="protein sequence ID" value="KWF30737.1"/>
    <property type="molecule type" value="Genomic_DNA"/>
</dbReference>
<evidence type="ECO:0000256" key="3">
    <source>
        <dbReference type="ARBA" id="ARBA00022475"/>
    </source>
</evidence>
<organism evidence="7 8">
    <name type="scientific">Burkholderia pseudomultivorans</name>
    <dbReference type="NCBI Taxonomy" id="1207504"/>
    <lineage>
        <taxon>Bacteria</taxon>
        <taxon>Pseudomonadati</taxon>
        <taxon>Pseudomonadota</taxon>
        <taxon>Betaproteobacteria</taxon>
        <taxon>Burkholderiales</taxon>
        <taxon>Burkholderiaceae</taxon>
        <taxon>Burkholderia</taxon>
        <taxon>Burkholderia cepacia complex</taxon>
    </lineage>
</organism>